<dbReference type="Proteomes" id="UP000737171">
    <property type="component" value="Unassembled WGS sequence"/>
</dbReference>
<comment type="caution">
    <text evidence="1">The sequence shown here is derived from an EMBL/GenBank/DDBJ whole genome shotgun (WGS) entry which is preliminary data.</text>
</comment>
<protein>
    <submittedName>
        <fullName evidence="1">DUF4242 domain-containing protein</fullName>
    </submittedName>
</protein>
<evidence type="ECO:0000313" key="2">
    <source>
        <dbReference type="Proteomes" id="UP000737171"/>
    </source>
</evidence>
<dbReference type="Pfam" id="PF14026">
    <property type="entry name" value="SCO4226-like"/>
    <property type="match status" value="1"/>
</dbReference>
<proteinExistence type="predicted"/>
<gene>
    <name evidence="1" type="ORF">HLB44_09410</name>
</gene>
<sequence length="90" mass="9770">MPKFIIERNMPGAGQLTEGDLKAGSAKSSAALRELGPSVQWVQSYVTDDKLYCVYIASDESLVRRHAELSGFPADSIARVRSVIDPTTAE</sequence>
<accession>A0ABX2EF05</accession>
<organism evidence="1 2">
    <name type="scientific">Pseudaquabacterium terrae</name>
    <dbReference type="NCBI Taxonomy" id="2732868"/>
    <lineage>
        <taxon>Bacteria</taxon>
        <taxon>Pseudomonadati</taxon>
        <taxon>Pseudomonadota</taxon>
        <taxon>Betaproteobacteria</taxon>
        <taxon>Burkholderiales</taxon>
        <taxon>Sphaerotilaceae</taxon>
        <taxon>Pseudaquabacterium</taxon>
    </lineage>
</organism>
<dbReference type="EMBL" id="JABRWJ010000003">
    <property type="protein sequence ID" value="NRF67199.1"/>
    <property type="molecule type" value="Genomic_DNA"/>
</dbReference>
<dbReference type="InterPro" id="IPR025336">
    <property type="entry name" value="SCO4226-like"/>
</dbReference>
<name>A0ABX2EF05_9BURK</name>
<dbReference type="RefSeq" id="WP_173122332.1">
    <property type="nucleotide sequence ID" value="NZ_JABRWJ010000003.1"/>
</dbReference>
<reference evidence="1 2" key="1">
    <citation type="submission" date="2020-05" db="EMBL/GenBank/DDBJ databases">
        <title>Aquincola sp. isolate from soil.</title>
        <authorList>
            <person name="Han J."/>
            <person name="Kim D.-U."/>
        </authorList>
    </citation>
    <scope>NUCLEOTIDE SEQUENCE [LARGE SCALE GENOMIC DNA]</scope>
    <source>
        <strain evidence="1 2">S2</strain>
    </source>
</reference>
<keyword evidence="2" id="KW-1185">Reference proteome</keyword>
<evidence type="ECO:0000313" key="1">
    <source>
        <dbReference type="EMBL" id="NRF67199.1"/>
    </source>
</evidence>